<comment type="caution">
    <text evidence="2">The sequence shown here is derived from an EMBL/GenBank/DDBJ whole genome shotgun (WGS) entry which is preliminary data.</text>
</comment>
<feature type="compositionally biased region" description="Acidic residues" evidence="1">
    <location>
        <begin position="415"/>
        <end position="429"/>
    </location>
</feature>
<dbReference type="GO" id="GO:0005654">
    <property type="term" value="C:nucleoplasm"/>
    <property type="evidence" value="ECO:0007669"/>
    <property type="project" value="TreeGrafter"/>
</dbReference>
<accession>A0A813JWM8</accession>
<feature type="compositionally biased region" description="Low complexity" evidence="1">
    <location>
        <begin position="100"/>
        <end position="113"/>
    </location>
</feature>
<feature type="non-terminal residue" evidence="2">
    <location>
        <position position="1"/>
    </location>
</feature>
<evidence type="ECO:0000313" key="3">
    <source>
        <dbReference type="Proteomes" id="UP000626109"/>
    </source>
</evidence>
<evidence type="ECO:0000313" key="2">
    <source>
        <dbReference type="EMBL" id="CAE8686009.1"/>
    </source>
</evidence>
<feature type="compositionally biased region" description="Basic and acidic residues" evidence="1">
    <location>
        <begin position="471"/>
        <end position="481"/>
    </location>
</feature>
<dbReference type="EMBL" id="CAJNNW010026519">
    <property type="protein sequence ID" value="CAE8686009.1"/>
    <property type="molecule type" value="Genomic_DNA"/>
</dbReference>
<feature type="compositionally biased region" description="Basic and acidic residues" evidence="1">
    <location>
        <begin position="115"/>
        <end position="125"/>
    </location>
</feature>
<feature type="compositionally biased region" description="Low complexity" evidence="1">
    <location>
        <begin position="528"/>
        <end position="580"/>
    </location>
</feature>
<feature type="region of interest" description="Disordered" evidence="1">
    <location>
        <begin position="47"/>
        <end position="127"/>
    </location>
</feature>
<dbReference type="AlphaFoldDB" id="A0A813JWM8"/>
<dbReference type="Proteomes" id="UP000626109">
    <property type="component" value="Unassembled WGS sequence"/>
</dbReference>
<dbReference type="PANTHER" id="PTHR16148:SF14">
    <property type="entry name" value="MYND-TYPE DOMAIN-CONTAINING PROTEIN"/>
    <property type="match status" value="1"/>
</dbReference>
<name>A0A813JWM8_POLGL</name>
<feature type="compositionally biased region" description="Polar residues" evidence="1">
    <location>
        <begin position="581"/>
        <end position="596"/>
    </location>
</feature>
<gene>
    <name evidence="2" type="ORF">PGLA2088_LOCUS24768</name>
</gene>
<feature type="region of interest" description="Disordered" evidence="1">
    <location>
        <begin position="370"/>
        <end position="389"/>
    </location>
</feature>
<feature type="compositionally biased region" description="Acidic residues" evidence="1">
    <location>
        <begin position="61"/>
        <end position="75"/>
    </location>
</feature>
<feature type="region of interest" description="Disordered" evidence="1">
    <location>
        <begin position="169"/>
        <end position="239"/>
    </location>
</feature>
<reference evidence="2" key="1">
    <citation type="submission" date="2021-02" db="EMBL/GenBank/DDBJ databases">
        <authorList>
            <person name="Dougan E. K."/>
            <person name="Rhodes N."/>
            <person name="Thang M."/>
            <person name="Chan C."/>
        </authorList>
    </citation>
    <scope>NUCLEOTIDE SEQUENCE</scope>
</reference>
<feature type="compositionally biased region" description="Low complexity" evidence="1">
    <location>
        <begin position="172"/>
        <end position="223"/>
    </location>
</feature>
<protein>
    <recommendedName>
        <fullName evidence="4">16S/18S rRNA aminocarboxypropyltransferase Tsr3 C-terminal domain-containing protein</fullName>
    </recommendedName>
</protein>
<evidence type="ECO:0000256" key="1">
    <source>
        <dbReference type="SAM" id="MobiDB-lite"/>
    </source>
</evidence>
<feature type="region of interest" description="Disordered" evidence="1">
    <location>
        <begin position="525"/>
        <end position="596"/>
    </location>
</feature>
<feature type="compositionally biased region" description="Basic and acidic residues" evidence="1">
    <location>
        <begin position="76"/>
        <end position="96"/>
    </location>
</feature>
<dbReference type="GO" id="GO:0005730">
    <property type="term" value="C:nucleolus"/>
    <property type="evidence" value="ECO:0007669"/>
    <property type="project" value="TreeGrafter"/>
</dbReference>
<proteinExistence type="predicted"/>
<sequence length="696" mass="71005">AKRILKAFSWGMEFLRLNREAFDAYASAADGPGVRAKEAELMARIQAETQIRRNEAMDLPPSDDDDSDEEDDEEAEHAPRLTRPEGRPLGDKDGSSSDKATATTPPATTATTPIDKNESSSDKATRVGGDVDVVGVGAAAGVGVGAGGAGGVLSGGVLSDGVGGVVDGGSGNSSASCRKNSSNPNNSNNNHSSTPSNNGSNKLHTPSNNNDNNNNKSNNNNSNHKQQVTSTGNDQSSDTLDAGIVSLGCSSRTVTKGCGYPSDPGIVALTPLPPASASADPAELEQEDVLIKSDTPAPKDQKATLLALQTLASADFLRGANLAGLSGNALSKMKRSDYEAVWRTFCQSSEAAELVAKDAAQLLGMAPTGVKAPGGRGGKAAARRQPGVRAKEAELMARIQAETQIRRNEAMDLPPSDDDDSDEEDDEEAEHAPRLTRPEGRPLGDKDGSSSDKATATATTPPATTATTPIDKNESSSDKATRVGGDVDVVGVGAAAGVGVGAGGAGGVLSGGVLSDGVGGVVDGGSGNSSASCRKNSSNPNNSNNNHSSTPSNNGSNKLHTPSNNNDNDNNNNKSNNNSNHKQQVTSTGNDQSSDTLDAGIVSLGCSSRTVTKGCGYPSDPGIVALTPLPPASASADPAELEQEDVLIKSDTPAPKDQKATLLALQTLASADFLRGANLAGLSGNALSKMKRSDYE</sequence>
<feature type="region of interest" description="Disordered" evidence="1">
    <location>
        <begin position="403"/>
        <end position="484"/>
    </location>
</feature>
<feature type="non-terminal residue" evidence="2">
    <location>
        <position position="696"/>
    </location>
</feature>
<organism evidence="2 3">
    <name type="scientific">Polarella glacialis</name>
    <name type="common">Dinoflagellate</name>
    <dbReference type="NCBI Taxonomy" id="89957"/>
    <lineage>
        <taxon>Eukaryota</taxon>
        <taxon>Sar</taxon>
        <taxon>Alveolata</taxon>
        <taxon>Dinophyceae</taxon>
        <taxon>Suessiales</taxon>
        <taxon>Suessiaceae</taxon>
        <taxon>Polarella</taxon>
    </lineage>
</organism>
<evidence type="ECO:0008006" key="4">
    <source>
        <dbReference type="Google" id="ProtNLM"/>
    </source>
</evidence>
<dbReference type="PANTHER" id="PTHR16148">
    <property type="entry name" value="NF-KAPPA-B-REPRESSING FACTOR-RELATED"/>
    <property type="match status" value="1"/>
</dbReference>
<feature type="compositionally biased region" description="Basic and acidic residues" evidence="1">
    <location>
        <begin position="430"/>
        <end position="450"/>
    </location>
</feature>
<feature type="compositionally biased region" description="Low complexity" evidence="1">
    <location>
        <begin position="454"/>
        <end position="469"/>
    </location>
</feature>
<feature type="compositionally biased region" description="Polar residues" evidence="1">
    <location>
        <begin position="224"/>
        <end position="239"/>
    </location>
</feature>